<name>A0ACD5ZQU0_AVESA</name>
<proteinExistence type="predicted"/>
<organism evidence="1 2">
    <name type="scientific">Avena sativa</name>
    <name type="common">Oat</name>
    <dbReference type="NCBI Taxonomy" id="4498"/>
    <lineage>
        <taxon>Eukaryota</taxon>
        <taxon>Viridiplantae</taxon>
        <taxon>Streptophyta</taxon>
        <taxon>Embryophyta</taxon>
        <taxon>Tracheophyta</taxon>
        <taxon>Spermatophyta</taxon>
        <taxon>Magnoliopsida</taxon>
        <taxon>Liliopsida</taxon>
        <taxon>Poales</taxon>
        <taxon>Poaceae</taxon>
        <taxon>BOP clade</taxon>
        <taxon>Pooideae</taxon>
        <taxon>Poodae</taxon>
        <taxon>Poeae</taxon>
        <taxon>Poeae Chloroplast Group 1 (Aveneae type)</taxon>
        <taxon>Aveninae</taxon>
        <taxon>Avena</taxon>
    </lineage>
</organism>
<evidence type="ECO:0000313" key="1">
    <source>
        <dbReference type="EnsemblPlants" id="AVESA.00010b.r2.7AG1240120.1.CDS"/>
    </source>
</evidence>
<evidence type="ECO:0000313" key="2">
    <source>
        <dbReference type="Proteomes" id="UP001732700"/>
    </source>
</evidence>
<sequence>MYAVSTYMRRLRTSICFLSSEPTQRAAAAAEAAATMLARFGYTSSCKPASSSSKPSAAATMNTSWRCRSASTGMVAAGRREEEDEWRRYLAPERLEVLAHLEPWAEAHMLPLLKPADEVWQPSDLLPDAAALGADGFHAACLELRARAEGVPDAQLVCLVGNMVTEEALPTYQSMSNRFEATRDTTGADGTAWARWIRGWSAEENRHGDVLSRYMSLSGRLDMRQVERTVHRLIASGMAMHAPASPYHGFVYVAFQERATSVSHGNTARQVRGHGDVALARICGAIAGDEKRHEAAYTRVVAKLFEVDPDAAVRAMAYMMRRRITMPAALMDDGRDADLFAHYAAAAQQAGVYTTSDYRSILEHLIRQWRVEDLAEGLSGEGRRARDYVCALPEKIRRMEEKSHDRASRARRQPTPVPFSWIFDRPVSVMLP</sequence>
<dbReference type="Proteomes" id="UP001732700">
    <property type="component" value="Chromosome 7A"/>
</dbReference>
<keyword evidence="2" id="KW-1185">Reference proteome</keyword>
<dbReference type="EnsemblPlants" id="AVESA.00010b.r2.7AG1240120.1">
    <property type="protein sequence ID" value="AVESA.00010b.r2.7AG1240120.1.CDS"/>
    <property type="gene ID" value="AVESA.00010b.r2.7AG1240120"/>
</dbReference>
<reference evidence="1" key="1">
    <citation type="submission" date="2021-05" db="EMBL/GenBank/DDBJ databases">
        <authorList>
            <person name="Scholz U."/>
            <person name="Mascher M."/>
            <person name="Fiebig A."/>
        </authorList>
    </citation>
    <scope>NUCLEOTIDE SEQUENCE [LARGE SCALE GENOMIC DNA]</scope>
</reference>
<protein>
    <submittedName>
        <fullName evidence="1">Uncharacterized protein</fullName>
    </submittedName>
</protein>
<accession>A0ACD5ZQU0</accession>
<reference evidence="1" key="2">
    <citation type="submission" date="2025-09" db="UniProtKB">
        <authorList>
            <consortium name="EnsemblPlants"/>
        </authorList>
    </citation>
    <scope>IDENTIFICATION</scope>
</reference>